<feature type="binding site" evidence="10">
    <location>
        <position position="111"/>
    </location>
    <ligand>
        <name>S-adenosyl-L-methionine</name>
        <dbReference type="ChEBI" id="CHEBI:59789"/>
    </ligand>
</feature>
<dbReference type="GO" id="GO:0160107">
    <property type="term" value="F:tRNA (adenine(58)-N1)-methyltransferase activity"/>
    <property type="evidence" value="ECO:0007669"/>
    <property type="project" value="UniProtKB-EC"/>
</dbReference>
<reference evidence="14" key="2">
    <citation type="submission" date="2015-01" db="EMBL/GenBank/DDBJ databases">
        <title>Evolutionary Origins and Diversification of the Mycorrhizal Mutualists.</title>
        <authorList>
            <consortium name="DOE Joint Genome Institute"/>
            <consortium name="Mycorrhizal Genomics Consortium"/>
            <person name="Kohler A."/>
            <person name="Kuo A."/>
            <person name="Nagy L.G."/>
            <person name="Floudas D."/>
            <person name="Copeland A."/>
            <person name="Barry K.W."/>
            <person name="Cichocki N."/>
            <person name="Veneault-Fourrey C."/>
            <person name="LaButti K."/>
            <person name="Lindquist E.A."/>
            <person name="Lipzen A."/>
            <person name="Lundell T."/>
            <person name="Morin E."/>
            <person name="Murat C."/>
            <person name="Riley R."/>
            <person name="Ohm R."/>
            <person name="Sun H."/>
            <person name="Tunlid A."/>
            <person name="Henrissat B."/>
            <person name="Grigoriev I.V."/>
            <person name="Hibbett D.S."/>
            <person name="Martin F."/>
        </authorList>
    </citation>
    <scope>NUCLEOTIDE SEQUENCE [LARGE SCALE GENOMIC DNA]</scope>
    <source>
        <strain evidence="14">MAFF 305830</strain>
    </source>
</reference>
<keyword evidence="14" id="KW-1185">Reference proteome</keyword>
<dbReference type="EC" id="2.1.1.220" evidence="2 9"/>
<dbReference type="PANTHER" id="PTHR12133:SF2">
    <property type="entry name" value="TRNA (ADENINE(58)-N(1))-METHYLTRANSFERASE CATALYTIC SUBUNIT TRMT61A"/>
    <property type="match status" value="1"/>
</dbReference>
<evidence type="ECO:0000256" key="5">
    <source>
        <dbReference type="ARBA" id="ARBA00022679"/>
    </source>
</evidence>
<dbReference type="InterPro" id="IPR029063">
    <property type="entry name" value="SAM-dependent_MTases_sf"/>
</dbReference>
<evidence type="ECO:0000256" key="11">
    <source>
        <dbReference type="SAM" id="MobiDB-lite"/>
    </source>
</evidence>
<keyword evidence="6 9" id="KW-0949">S-adenosyl-L-methionine</keyword>
<name>A0A0C3BG44_SERVB</name>
<keyword evidence="7 9" id="KW-0819">tRNA processing</keyword>
<dbReference type="Gene3D" id="3.10.330.20">
    <property type="match status" value="1"/>
</dbReference>
<evidence type="ECO:0000256" key="1">
    <source>
        <dbReference type="ARBA" id="ARBA00004123"/>
    </source>
</evidence>
<evidence type="ECO:0000256" key="10">
    <source>
        <dbReference type="PIRSR" id="PIRSR017269-1"/>
    </source>
</evidence>
<evidence type="ECO:0000256" key="8">
    <source>
        <dbReference type="ARBA" id="ARBA00023242"/>
    </source>
</evidence>
<evidence type="ECO:0000256" key="6">
    <source>
        <dbReference type="ARBA" id="ARBA00022691"/>
    </source>
</evidence>
<feature type="compositionally biased region" description="Basic and acidic residues" evidence="11">
    <location>
        <begin position="277"/>
        <end position="286"/>
    </location>
</feature>
<feature type="compositionally biased region" description="Basic and acidic residues" evidence="11">
    <location>
        <begin position="242"/>
        <end position="254"/>
    </location>
</feature>
<dbReference type="PANTHER" id="PTHR12133">
    <property type="entry name" value="TRNA (ADENINE(58)-N(1))-METHYLTRANSFERASE"/>
    <property type="match status" value="1"/>
</dbReference>
<feature type="domain" description="tRNA (adenine(58)-N(1))-methyltransferase catalytic subunit TRM61 C-terminal" evidence="12">
    <location>
        <begin position="40"/>
        <end position="345"/>
    </location>
</feature>
<dbReference type="GO" id="GO:0005634">
    <property type="term" value="C:nucleus"/>
    <property type="evidence" value="ECO:0007669"/>
    <property type="project" value="UniProtKB-SubCell"/>
</dbReference>
<evidence type="ECO:0000259" key="12">
    <source>
        <dbReference type="Pfam" id="PF08704"/>
    </source>
</evidence>
<dbReference type="OrthoDB" id="1925287at2759"/>
<evidence type="ECO:0000313" key="13">
    <source>
        <dbReference type="EMBL" id="KIM31104.1"/>
    </source>
</evidence>
<dbReference type="Gene3D" id="3.40.50.150">
    <property type="entry name" value="Vaccinia Virus protein VP39"/>
    <property type="match status" value="1"/>
</dbReference>
<sequence length="402" mass="44678">MVPVTVTPGLEINNRFGVFNHTDLIGLPYGTKVSSRNGRGFVYVLRPTPELWTLSLPHRTQILYIADIAFIISCLNIRPGSSVIEAGTGSGSFSHSVARTIGPSGRLHSYEFHEERATKARDEFALHGMTMVELSHRNVCQQGFALLDEADAVFLDLPAPWEAVPHAKLAMKKNRVTHICCFSPCIEQVLRTVNALNRSGFTDLTMYETLLRPHEVHQVPKLVSIDSIVEQVKLHEIKKEQRRLQQVEASDKKRNNLKRKREQTEEGGPDLDLGTGDQKRRRDLDASHPSTAVDVDSTVTKHTLDPSSPPLNHKEARLAALATSTPMSKPMPEVRGHTSYLTFATLLPALNNEMVMEKNDDPDNVGARWEDTETTDAFDQLLASIPEDELDRVLAGQALADG</sequence>
<dbReference type="Proteomes" id="UP000054097">
    <property type="component" value="Unassembled WGS sequence"/>
</dbReference>
<dbReference type="AlphaFoldDB" id="A0A0C3BG44"/>
<proteinExistence type="inferred from homology"/>
<dbReference type="PIRSF" id="PIRSF017269">
    <property type="entry name" value="GCD14"/>
    <property type="match status" value="1"/>
</dbReference>
<comment type="catalytic activity">
    <reaction evidence="9">
        <text>adenosine(58) in tRNA + S-adenosyl-L-methionine = N(1)-methyladenosine(58) in tRNA + S-adenosyl-L-homocysteine + H(+)</text>
        <dbReference type="Rhea" id="RHEA:43152"/>
        <dbReference type="Rhea" id="RHEA-COMP:10365"/>
        <dbReference type="Rhea" id="RHEA-COMP:10366"/>
        <dbReference type="ChEBI" id="CHEBI:15378"/>
        <dbReference type="ChEBI" id="CHEBI:57856"/>
        <dbReference type="ChEBI" id="CHEBI:59789"/>
        <dbReference type="ChEBI" id="CHEBI:74411"/>
        <dbReference type="ChEBI" id="CHEBI:74491"/>
        <dbReference type="EC" id="2.1.1.220"/>
    </reaction>
</comment>
<keyword evidence="8 9" id="KW-0539">Nucleus</keyword>
<reference evidence="13 14" key="1">
    <citation type="submission" date="2014-04" db="EMBL/GenBank/DDBJ databases">
        <authorList>
            <consortium name="DOE Joint Genome Institute"/>
            <person name="Kuo A."/>
            <person name="Zuccaro A."/>
            <person name="Kohler A."/>
            <person name="Nagy L.G."/>
            <person name="Floudas D."/>
            <person name="Copeland A."/>
            <person name="Barry K.W."/>
            <person name="Cichocki N."/>
            <person name="Veneault-Fourrey C."/>
            <person name="LaButti K."/>
            <person name="Lindquist E.A."/>
            <person name="Lipzen A."/>
            <person name="Lundell T."/>
            <person name="Morin E."/>
            <person name="Murat C."/>
            <person name="Sun H."/>
            <person name="Tunlid A."/>
            <person name="Henrissat B."/>
            <person name="Grigoriev I.V."/>
            <person name="Hibbett D.S."/>
            <person name="Martin F."/>
            <person name="Nordberg H.P."/>
            <person name="Cantor M.N."/>
            <person name="Hua S.X."/>
        </authorList>
    </citation>
    <scope>NUCLEOTIDE SEQUENCE [LARGE SCALE GENOMIC DNA]</scope>
    <source>
        <strain evidence="13 14">MAFF 305830</strain>
    </source>
</reference>
<dbReference type="Pfam" id="PF08704">
    <property type="entry name" value="GCD14"/>
    <property type="match status" value="1"/>
</dbReference>
<comment type="similarity">
    <text evidence="9">Belongs to the class I-like SAM-binding methyltransferase superfamily. TRM61 family.</text>
</comment>
<evidence type="ECO:0000256" key="2">
    <source>
        <dbReference type="ARBA" id="ARBA00012796"/>
    </source>
</evidence>
<comment type="function">
    <text evidence="9">Catalytic subunit of tRNA (adenine-N(1)-)-methyltransferase, which catalyzes the formation of N(1)-methyladenine at position 58 (m1A58) in initiator methionyl-tRNA.</text>
</comment>
<keyword evidence="4 9" id="KW-0489">Methyltransferase</keyword>
<feature type="binding site" evidence="10">
    <location>
        <position position="156"/>
    </location>
    <ligand>
        <name>S-adenosyl-L-methionine</name>
        <dbReference type="ChEBI" id="CHEBI:59789"/>
    </ligand>
</feature>
<dbReference type="GO" id="GO:0030488">
    <property type="term" value="P:tRNA methylation"/>
    <property type="evidence" value="ECO:0007669"/>
    <property type="project" value="InterPro"/>
</dbReference>
<dbReference type="InterPro" id="IPR049470">
    <property type="entry name" value="TRM61_C"/>
</dbReference>
<organism evidence="13 14">
    <name type="scientific">Serendipita vermifera MAFF 305830</name>
    <dbReference type="NCBI Taxonomy" id="933852"/>
    <lineage>
        <taxon>Eukaryota</taxon>
        <taxon>Fungi</taxon>
        <taxon>Dikarya</taxon>
        <taxon>Basidiomycota</taxon>
        <taxon>Agaricomycotina</taxon>
        <taxon>Agaricomycetes</taxon>
        <taxon>Sebacinales</taxon>
        <taxon>Serendipitaceae</taxon>
        <taxon>Serendipita</taxon>
    </lineage>
</organism>
<dbReference type="PROSITE" id="PS51620">
    <property type="entry name" value="SAM_TRM61"/>
    <property type="match status" value="1"/>
</dbReference>
<dbReference type="HOGENOM" id="CLU_025402_4_0_1"/>
<accession>A0A0C3BG44</accession>
<evidence type="ECO:0000256" key="9">
    <source>
        <dbReference type="PIRNR" id="PIRNR017269"/>
    </source>
</evidence>
<dbReference type="InterPro" id="IPR014816">
    <property type="entry name" value="tRNA_MeTrfase_Gcd14"/>
</dbReference>
<evidence type="ECO:0000313" key="14">
    <source>
        <dbReference type="Proteomes" id="UP000054097"/>
    </source>
</evidence>
<dbReference type="EMBL" id="KN824283">
    <property type="protein sequence ID" value="KIM31104.1"/>
    <property type="molecule type" value="Genomic_DNA"/>
</dbReference>
<protein>
    <recommendedName>
        <fullName evidence="3 9">tRNA (adenine(58)-N(1))-methyltransferase catalytic subunit TRM61</fullName>
        <ecNumber evidence="2 9">2.1.1.220</ecNumber>
    </recommendedName>
</protein>
<dbReference type="GO" id="GO:0031515">
    <property type="term" value="C:tRNA (m1A) methyltransferase complex"/>
    <property type="evidence" value="ECO:0007669"/>
    <property type="project" value="UniProtKB-UniRule"/>
</dbReference>
<gene>
    <name evidence="13" type="ORF">M408DRAFT_327985</name>
</gene>
<dbReference type="SUPFAM" id="SSF53335">
    <property type="entry name" value="S-adenosyl-L-methionine-dependent methyltransferases"/>
    <property type="match status" value="1"/>
</dbReference>
<evidence type="ECO:0000256" key="7">
    <source>
        <dbReference type="ARBA" id="ARBA00022694"/>
    </source>
</evidence>
<evidence type="ECO:0000256" key="3">
    <source>
        <dbReference type="ARBA" id="ARBA00015963"/>
    </source>
</evidence>
<dbReference type="FunFam" id="3.40.50.150:FF:000247">
    <property type="entry name" value="tRNA (adenine(58)-N(1))-methyltransferase catalytic subunit TRM61"/>
    <property type="match status" value="1"/>
</dbReference>
<dbReference type="STRING" id="933852.A0A0C3BG44"/>
<keyword evidence="5 9" id="KW-0808">Transferase</keyword>
<feature type="region of interest" description="Disordered" evidence="11">
    <location>
        <begin position="242"/>
        <end position="313"/>
    </location>
</feature>
<evidence type="ECO:0000256" key="4">
    <source>
        <dbReference type="ARBA" id="ARBA00022603"/>
    </source>
</evidence>
<comment type="subcellular location">
    <subcellularLocation>
        <location evidence="1 9">Nucleus</location>
    </subcellularLocation>
</comment>